<evidence type="ECO:0000313" key="1">
    <source>
        <dbReference type="EMBL" id="MDT0555362.1"/>
    </source>
</evidence>
<keyword evidence="2" id="KW-1185">Reference proteome</keyword>
<protein>
    <submittedName>
        <fullName evidence="1">DUF6428 family protein</fullName>
    </submittedName>
</protein>
<gene>
    <name evidence="1" type="ORF">RM538_05060</name>
</gene>
<name>A0ABU2YC78_9FLAO</name>
<reference evidence="1 2" key="1">
    <citation type="submission" date="2023-09" db="EMBL/GenBank/DDBJ databases">
        <authorList>
            <person name="Rey-Velasco X."/>
        </authorList>
    </citation>
    <scope>NUCLEOTIDE SEQUENCE [LARGE SCALE GENOMIC DNA]</scope>
    <source>
        <strain evidence="1 2">W242</strain>
    </source>
</reference>
<dbReference type="RefSeq" id="WP_311332316.1">
    <property type="nucleotide sequence ID" value="NZ_JAVRHZ010000002.1"/>
</dbReference>
<dbReference type="Pfam" id="PF20001">
    <property type="entry name" value="DUF6428"/>
    <property type="match status" value="1"/>
</dbReference>
<proteinExistence type="predicted"/>
<accession>A0ABU2YC78</accession>
<dbReference type="InterPro" id="IPR045534">
    <property type="entry name" value="DUF6428"/>
</dbReference>
<sequence length="162" mass="18158">MKTDQFLRLLKTHPNKALVFEYNTQQRVQPDYHITEVKHVNIESVDCGSGTDSWQETIIQLLESPSQNENASYMSCYKALGILTKVARLKPYQLDATIKIEYGNSKFHTAQLFINDFEIYEASIVIKLAVEKTACKAEEVCGIAPQETSSSNAQCDPVSGCC</sequence>
<dbReference type="Proteomes" id="UP001254488">
    <property type="component" value="Unassembled WGS sequence"/>
</dbReference>
<comment type="caution">
    <text evidence="1">The sequence shown here is derived from an EMBL/GenBank/DDBJ whole genome shotgun (WGS) entry which is preliminary data.</text>
</comment>
<evidence type="ECO:0000313" key="2">
    <source>
        <dbReference type="Proteomes" id="UP001254488"/>
    </source>
</evidence>
<dbReference type="EMBL" id="JAVRHZ010000002">
    <property type="protein sequence ID" value="MDT0555362.1"/>
    <property type="molecule type" value="Genomic_DNA"/>
</dbReference>
<organism evidence="1 2">
    <name type="scientific">Patiriisocius hiemis</name>
    <dbReference type="NCBI Taxonomy" id="3075604"/>
    <lineage>
        <taxon>Bacteria</taxon>
        <taxon>Pseudomonadati</taxon>
        <taxon>Bacteroidota</taxon>
        <taxon>Flavobacteriia</taxon>
        <taxon>Flavobacteriales</taxon>
        <taxon>Flavobacteriaceae</taxon>
        <taxon>Patiriisocius</taxon>
    </lineage>
</organism>